<proteinExistence type="predicted"/>
<evidence type="ECO:0000256" key="7">
    <source>
        <dbReference type="ARBA" id="ARBA00023049"/>
    </source>
</evidence>
<keyword evidence="6" id="KW-0862">Zinc</keyword>
<dbReference type="GO" id="GO:0046872">
    <property type="term" value="F:metal ion binding"/>
    <property type="evidence" value="ECO:0007669"/>
    <property type="project" value="UniProtKB-KW"/>
</dbReference>
<dbReference type="GO" id="GO:0030288">
    <property type="term" value="C:outer membrane-bounded periplasmic space"/>
    <property type="evidence" value="ECO:0007669"/>
    <property type="project" value="InterPro"/>
</dbReference>
<dbReference type="EMBL" id="CP012672">
    <property type="protein sequence ID" value="AUX38610.1"/>
    <property type="molecule type" value="Genomic_DNA"/>
</dbReference>
<dbReference type="GO" id="GO:0008237">
    <property type="term" value="F:metallopeptidase activity"/>
    <property type="evidence" value="ECO:0007669"/>
    <property type="project" value="UniProtKB-KW"/>
</dbReference>
<keyword evidence="4" id="KW-0574">Periplasm</keyword>
<dbReference type="InterPro" id="IPR009045">
    <property type="entry name" value="Zn_M74/Hedgehog-like"/>
</dbReference>
<evidence type="ECO:0000313" key="9">
    <source>
        <dbReference type="EMBL" id="AUX38610.1"/>
    </source>
</evidence>
<evidence type="ECO:0000256" key="4">
    <source>
        <dbReference type="ARBA" id="ARBA00022764"/>
    </source>
</evidence>
<keyword evidence="3 8" id="KW-0732">Signal</keyword>
<gene>
    <name evidence="9" type="ORF">SOCE836_108570</name>
</gene>
<dbReference type="Gene3D" id="3.30.1380.10">
    <property type="match status" value="1"/>
</dbReference>
<name>A0A4P2R636_SORCE</name>
<evidence type="ECO:0000256" key="8">
    <source>
        <dbReference type="SAM" id="SignalP"/>
    </source>
</evidence>
<organism evidence="9 10">
    <name type="scientific">Sorangium cellulosum</name>
    <name type="common">Polyangium cellulosum</name>
    <dbReference type="NCBI Taxonomy" id="56"/>
    <lineage>
        <taxon>Bacteria</taxon>
        <taxon>Pseudomonadati</taxon>
        <taxon>Myxococcota</taxon>
        <taxon>Polyangia</taxon>
        <taxon>Polyangiales</taxon>
        <taxon>Polyangiaceae</taxon>
        <taxon>Sorangium</taxon>
    </lineage>
</organism>
<dbReference type="Pfam" id="PF03411">
    <property type="entry name" value="Peptidase_M74"/>
    <property type="match status" value="1"/>
</dbReference>
<dbReference type="Proteomes" id="UP000295497">
    <property type="component" value="Chromosome"/>
</dbReference>
<accession>A0A4P2R636</accession>
<keyword evidence="7" id="KW-0482">Metalloprotease</keyword>
<dbReference type="SUPFAM" id="SSF55166">
    <property type="entry name" value="Hedgehog/DD-peptidase"/>
    <property type="match status" value="1"/>
</dbReference>
<evidence type="ECO:0000256" key="1">
    <source>
        <dbReference type="ARBA" id="ARBA00022670"/>
    </source>
</evidence>
<feature type="signal peptide" evidence="8">
    <location>
        <begin position="1"/>
        <end position="20"/>
    </location>
</feature>
<evidence type="ECO:0000256" key="3">
    <source>
        <dbReference type="ARBA" id="ARBA00022729"/>
    </source>
</evidence>
<dbReference type="AlphaFoldDB" id="A0A4P2R636"/>
<evidence type="ECO:0000256" key="5">
    <source>
        <dbReference type="ARBA" id="ARBA00022801"/>
    </source>
</evidence>
<reference evidence="9 10" key="1">
    <citation type="submission" date="2015-09" db="EMBL/GenBank/DDBJ databases">
        <title>Sorangium comparison.</title>
        <authorList>
            <person name="Zaburannyi N."/>
            <person name="Bunk B."/>
            <person name="Overmann J."/>
            <person name="Mueller R."/>
        </authorList>
    </citation>
    <scope>NUCLEOTIDE SEQUENCE [LARGE SCALE GENOMIC DNA]</scope>
    <source>
        <strain evidence="9 10">So ce836</strain>
    </source>
</reference>
<dbReference type="InterPro" id="IPR005073">
    <property type="entry name" value="Peptidase_M74"/>
</dbReference>
<keyword evidence="5" id="KW-0378">Hydrolase</keyword>
<protein>
    <submittedName>
        <fullName evidence="9">Murein endopeptidase</fullName>
    </submittedName>
</protein>
<evidence type="ECO:0000256" key="6">
    <source>
        <dbReference type="ARBA" id="ARBA00022833"/>
    </source>
</evidence>
<dbReference type="GO" id="GO:0004252">
    <property type="term" value="F:serine-type endopeptidase activity"/>
    <property type="evidence" value="ECO:0007669"/>
    <property type="project" value="InterPro"/>
</dbReference>
<feature type="chain" id="PRO_5020402803" evidence="8">
    <location>
        <begin position="21"/>
        <end position="300"/>
    </location>
</feature>
<keyword evidence="2" id="KW-0479">Metal-binding</keyword>
<dbReference type="RefSeq" id="WP_129581038.1">
    <property type="nucleotide sequence ID" value="NZ_CP012672.1"/>
</dbReference>
<evidence type="ECO:0000313" key="10">
    <source>
        <dbReference type="Proteomes" id="UP000295497"/>
    </source>
</evidence>
<evidence type="ECO:0000256" key="2">
    <source>
        <dbReference type="ARBA" id="ARBA00022723"/>
    </source>
</evidence>
<keyword evidence="1" id="KW-0645">Protease</keyword>
<dbReference type="GO" id="GO:0006508">
    <property type="term" value="P:proteolysis"/>
    <property type="evidence" value="ECO:0007669"/>
    <property type="project" value="UniProtKB-KW"/>
</dbReference>
<dbReference type="PROSITE" id="PS51257">
    <property type="entry name" value="PROKAR_LIPOPROTEIN"/>
    <property type="match status" value="1"/>
</dbReference>
<sequence length="300" mass="31188">MRSRAVLTTFLLALVALSCAACVGASPTPLAPALRGSIGVPHHGVITDAVELPGQGEGYRLLRSNGVRWGTAGLVAAVQRAAAEVARARPGGEPLLVGDLSARHGGAARGHRSHRTGRDADLLLYALTPDGRPVRSPGFIDFGPDGLARIGGGAAASGSSSPDEYVRLDVEREWLLVKSLVRSPDAHVQWLFVARWLEALIIEYARALGEDPELVWVAESVLLQPGDSTAHADHLHLRVACTPDAFLSGCLGGGPYWPWLPAVPQLVPPPDGDLAAAILDDLLPGGAAAGSRVAAPDSAL</sequence>